<dbReference type="GeneID" id="9059131"/>
<name>C5L8L0_PERM5</name>
<dbReference type="EMBL" id="GG680193">
    <property type="protein sequence ID" value="EER06923.1"/>
    <property type="molecule type" value="Genomic_DNA"/>
</dbReference>
<sequence length="429" mass="46944">MGSNLGTFEDADVYPFRELPAYRRRRAGGKNVYLYPQPEAYGRVAAVCIGESIDLDEIKMGWTQIQAGSRDSYKGSAAGLVGGDLVTDAVSIEKRVYDLGCARSTDSASRMLFESEINDLVARHPCRSLCRAVVTELIACLRPTVKRCLTILPIDTSKALLNSSHSTEVPQWVLEDIITTTLQVPLPGGNQTFNDIISVILSAGGVPVTSALMLVAERLLRTVYRGSHEGVRGLVYLLANIQQKLLPMLIDCCPVIYKDDIPVRYLLIAAVMALQDPRLSSSTREYPLEVPGSLSLAAMWLEWSKTMMDGDASITNEDLPPLAIATLLYRLSTCASEVDEHAVVCLVSGRGFSLRMLPHIALLIPKLSSKGTEMLAFAMAAHLGSHTEISKHAAVKVIPDVYIDKLLDGLVECHMEDSYIQLLEAYTTE</sequence>
<gene>
    <name evidence="1" type="ORF">Pmar_PMAR021597</name>
</gene>
<proteinExistence type="predicted"/>
<protein>
    <submittedName>
        <fullName evidence="1">Uncharacterized protein</fullName>
    </submittedName>
</protein>
<organism evidence="2">
    <name type="scientific">Perkinsus marinus (strain ATCC 50983 / TXsc)</name>
    <dbReference type="NCBI Taxonomy" id="423536"/>
    <lineage>
        <taxon>Eukaryota</taxon>
        <taxon>Sar</taxon>
        <taxon>Alveolata</taxon>
        <taxon>Perkinsozoa</taxon>
        <taxon>Perkinsea</taxon>
        <taxon>Perkinsida</taxon>
        <taxon>Perkinsidae</taxon>
        <taxon>Perkinsus</taxon>
    </lineage>
</organism>
<dbReference type="InParanoid" id="C5L8L0"/>
<dbReference type="Proteomes" id="UP000007800">
    <property type="component" value="Unassembled WGS sequence"/>
</dbReference>
<evidence type="ECO:0000313" key="2">
    <source>
        <dbReference type="Proteomes" id="UP000007800"/>
    </source>
</evidence>
<evidence type="ECO:0000313" key="1">
    <source>
        <dbReference type="EMBL" id="EER06923.1"/>
    </source>
</evidence>
<dbReference type="OrthoDB" id="18302at2759"/>
<dbReference type="AlphaFoldDB" id="C5L8L0"/>
<dbReference type="RefSeq" id="XP_002775107.1">
    <property type="nucleotide sequence ID" value="XM_002775061.1"/>
</dbReference>
<keyword evidence="2" id="KW-1185">Reference proteome</keyword>
<reference evidence="1 2" key="1">
    <citation type="submission" date="2008-07" db="EMBL/GenBank/DDBJ databases">
        <authorList>
            <person name="El-Sayed N."/>
            <person name="Caler E."/>
            <person name="Inman J."/>
            <person name="Amedeo P."/>
            <person name="Hass B."/>
            <person name="Wortman J."/>
        </authorList>
    </citation>
    <scope>NUCLEOTIDE SEQUENCE [LARGE SCALE GENOMIC DNA]</scope>
    <source>
        <strain evidence="2">ATCC 50983 / TXsc</strain>
    </source>
</reference>
<accession>C5L8L0</accession>